<sequence>ARKKKDFNVNKRRKNDKKFQRSKLPVTQKTVTIYSAIITKDERS</sequence>
<feature type="non-terminal residue" evidence="1">
    <location>
        <position position="44"/>
    </location>
</feature>
<evidence type="ECO:0000313" key="2">
    <source>
        <dbReference type="Proteomes" id="UP000789920"/>
    </source>
</evidence>
<accession>A0ACA9SPY3</accession>
<comment type="caution">
    <text evidence="1">The sequence shown here is derived from an EMBL/GenBank/DDBJ whole genome shotgun (WGS) entry which is preliminary data.</text>
</comment>
<dbReference type="EMBL" id="CAJVQC010143419">
    <property type="protein sequence ID" value="CAG8844626.1"/>
    <property type="molecule type" value="Genomic_DNA"/>
</dbReference>
<organism evidence="1 2">
    <name type="scientific">Racocetra persica</name>
    <dbReference type="NCBI Taxonomy" id="160502"/>
    <lineage>
        <taxon>Eukaryota</taxon>
        <taxon>Fungi</taxon>
        <taxon>Fungi incertae sedis</taxon>
        <taxon>Mucoromycota</taxon>
        <taxon>Glomeromycotina</taxon>
        <taxon>Glomeromycetes</taxon>
        <taxon>Diversisporales</taxon>
        <taxon>Gigasporaceae</taxon>
        <taxon>Racocetra</taxon>
    </lineage>
</organism>
<reference evidence="1" key="1">
    <citation type="submission" date="2021-06" db="EMBL/GenBank/DDBJ databases">
        <authorList>
            <person name="Kallberg Y."/>
            <person name="Tangrot J."/>
            <person name="Rosling A."/>
        </authorList>
    </citation>
    <scope>NUCLEOTIDE SEQUENCE</scope>
    <source>
        <strain evidence="1">MA461A</strain>
    </source>
</reference>
<protein>
    <submittedName>
        <fullName evidence="1">7114_t:CDS:1</fullName>
    </submittedName>
</protein>
<dbReference type="Proteomes" id="UP000789920">
    <property type="component" value="Unassembled WGS sequence"/>
</dbReference>
<feature type="non-terminal residue" evidence="1">
    <location>
        <position position="1"/>
    </location>
</feature>
<evidence type="ECO:0000313" key="1">
    <source>
        <dbReference type="EMBL" id="CAG8844626.1"/>
    </source>
</evidence>
<proteinExistence type="predicted"/>
<name>A0ACA9SPY3_9GLOM</name>
<gene>
    <name evidence="1" type="ORF">RPERSI_LOCUS33293</name>
</gene>
<keyword evidence="2" id="KW-1185">Reference proteome</keyword>